<dbReference type="AlphaFoldDB" id="A0A0M5IXE8"/>
<organism evidence="2">
    <name type="scientific">Streptomyces pristinaespiralis</name>
    <dbReference type="NCBI Taxonomy" id="38300"/>
    <lineage>
        <taxon>Bacteria</taxon>
        <taxon>Bacillati</taxon>
        <taxon>Actinomycetota</taxon>
        <taxon>Actinomycetes</taxon>
        <taxon>Kitasatosporales</taxon>
        <taxon>Streptomycetaceae</taxon>
        <taxon>Streptomyces</taxon>
    </lineage>
</organism>
<dbReference type="STRING" id="38300.SPRI_6075"/>
<reference evidence="2 3" key="1">
    <citation type="submission" date="2015-08" db="EMBL/GenBank/DDBJ databases">
        <title>Genome sequence of the pristinamycin over-producing bacterium Streptomyces pristinaespiralis HCCB10218.</title>
        <authorList>
            <person name="Tian J."/>
            <person name="Yang J."/>
            <person name="Li L."/>
            <person name="Ruan L."/>
            <person name="Wei W."/>
            <person name="Zheng G."/>
            <person name="Wei Z."/>
            <person name="Yang S."/>
            <person name="Ge M."/>
            <person name="Jiang W."/>
            <person name="Lu Y."/>
        </authorList>
    </citation>
    <scope>NUCLEOTIDE SEQUENCE [LARGE SCALE GENOMIC DNA]</scope>
    <source>
        <strain evidence="2 3">HCCB 10218</strain>
    </source>
</reference>
<proteinExistence type="predicted"/>
<accession>A0A0M5IXE8</accession>
<dbReference type="Proteomes" id="UP000060513">
    <property type="component" value="Chromosome"/>
</dbReference>
<sequence>MPPRAAKASDLAGACGRGTQGQSPDPTARSDDAGRRGARGPGWSPVRYLRPGGAWRGVLGAGGARRGIPVQAERGAVPRSRRLPSPCPGSGGVRRGAPLRPRSGRVRCRVPAWAEHGAVPRSRRPTPCSGPRGVRCGVPVRAKRRTPVHAERRGCPGPAGDLGSGRCPAPYAGLGGAWRGTSVPAADTVLRSAWRPVRCPGPGEAPYSCPCGAPWVSWSGGVRRGTSVRAALRAVRRPGRSMARYLGPGGVRPEVPVHVERCALSGRTGRCSGPRGPGF</sequence>
<name>A0A0M5IXE8_STRPR</name>
<feature type="region of interest" description="Disordered" evidence="1">
    <location>
        <begin position="60"/>
        <end position="102"/>
    </location>
</feature>
<evidence type="ECO:0000313" key="3">
    <source>
        <dbReference type="Proteomes" id="UP000060513"/>
    </source>
</evidence>
<dbReference type="PATRIC" id="fig|38300.4.peg.6357"/>
<dbReference type="EMBL" id="CP011340">
    <property type="protein sequence ID" value="ALC24381.1"/>
    <property type="molecule type" value="Genomic_DNA"/>
</dbReference>
<evidence type="ECO:0000313" key="2">
    <source>
        <dbReference type="EMBL" id="ALC24381.1"/>
    </source>
</evidence>
<feature type="region of interest" description="Disordered" evidence="1">
    <location>
        <begin position="1"/>
        <end position="47"/>
    </location>
</feature>
<evidence type="ECO:0000256" key="1">
    <source>
        <dbReference type="SAM" id="MobiDB-lite"/>
    </source>
</evidence>
<protein>
    <submittedName>
        <fullName evidence="2">Uncharacterized protein</fullName>
    </submittedName>
</protein>
<dbReference type="KEGG" id="spri:SPRI_6075"/>
<gene>
    <name evidence="2" type="ORF">SPRI_6075</name>
</gene>